<dbReference type="EMBL" id="JBHFNQ010000103">
    <property type="protein sequence ID" value="MFB2877813.1"/>
    <property type="molecule type" value="Genomic_DNA"/>
</dbReference>
<reference evidence="2 3" key="1">
    <citation type="submission" date="2024-09" db="EMBL/GenBank/DDBJ databases">
        <title>Floridaenema gen nov. (Aerosakkonemataceae, Aerosakkonematales ord. nov., Cyanobacteria) from benthic tropical and subtropical fresh waters, with the description of four new species.</title>
        <authorList>
            <person name="Moretto J.A."/>
            <person name="Berthold D.E."/>
            <person name="Lefler F.W."/>
            <person name="Huang I.-S."/>
            <person name="Laughinghouse H. IV."/>
        </authorList>
    </citation>
    <scope>NUCLEOTIDE SEQUENCE [LARGE SCALE GENOMIC DNA]</scope>
    <source>
        <strain evidence="2 3">BLCC-F46</strain>
    </source>
</reference>
<name>A0ABV4X6K1_9CYAN</name>
<accession>A0ABV4X6K1</accession>
<gene>
    <name evidence="2" type="ORF">ACE1CC_13240</name>
</gene>
<evidence type="ECO:0000313" key="3">
    <source>
        <dbReference type="Proteomes" id="UP001576774"/>
    </source>
</evidence>
<proteinExistence type="predicted"/>
<dbReference type="RefSeq" id="WP_413270906.1">
    <property type="nucleotide sequence ID" value="NZ_JBHFNQ010000103.1"/>
</dbReference>
<comment type="caution">
    <text evidence="2">The sequence shown here is derived from an EMBL/GenBank/DDBJ whole genome shotgun (WGS) entry which is preliminary data.</text>
</comment>
<keyword evidence="1" id="KW-0175">Coiled coil</keyword>
<organism evidence="2 3">
    <name type="scientific">Floridaenema aerugineum BLCC-F46</name>
    <dbReference type="NCBI Taxonomy" id="3153654"/>
    <lineage>
        <taxon>Bacteria</taxon>
        <taxon>Bacillati</taxon>
        <taxon>Cyanobacteriota</taxon>
        <taxon>Cyanophyceae</taxon>
        <taxon>Oscillatoriophycideae</taxon>
        <taxon>Aerosakkonematales</taxon>
        <taxon>Aerosakkonemataceae</taxon>
        <taxon>Floridanema</taxon>
        <taxon>Floridanema aerugineum</taxon>
    </lineage>
</organism>
<evidence type="ECO:0000313" key="2">
    <source>
        <dbReference type="EMBL" id="MFB2877813.1"/>
    </source>
</evidence>
<feature type="coiled-coil region" evidence="1">
    <location>
        <begin position="20"/>
        <end position="63"/>
    </location>
</feature>
<evidence type="ECO:0000256" key="1">
    <source>
        <dbReference type="SAM" id="Coils"/>
    </source>
</evidence>
<sequence length="67" mass="8092">MNQPKKFLDPEKAKRTVERLQKTNHQLEILDLKLAQLNAMMEIELCQQRLERLERRKKFAIAKETKE</sequence>
<protein>
    <submittedName>
        <fullName evidence="2">Uncharacterized protein</fullName>
    </submittedName>
</protein>
<keyword evidence="3" id="KW-1185">Reference proteome</keyword>
<dbReference type="Proteomes" id="UP001576774">
    <property type="component" value="Unassembled WGS sequence"/>
</dbReference>